<dbReference type="PANTHER" id="PTHR39337:SF1">
    <property type="entry name" value="BLR5642 PROTEIN"/>
    <property type="match status" value="1"/>
</dbReference>
<dbReference type="AlphaFoldDB" id="U5QRW2"/>
<dbReference type="EMBL" id="CP003587">
    <property type="protein sequence ID" value="AGY60354.1"/>
    <property type="molecule type" value="Genomic_DNA"/>
</dbReference>
<dbReference type="RefSeq" id="WP_023175695.1">
    <property type="nucleotide sequence ID" value="NC_022600.1"/>
</dbReference>
<dbReference type="OrthoDB" id="9789109at2"/>
<gene>
    <name evidence="1" type="ORF">GKIL_4108</name>
</gene>
<dbReference type="PANTHER" id="PTHR39337">
    <property type="entry name" value="BLR5642 PROTEIN"/>
    <property type="match status" value="1"/>
</dbReference>
<proteinExistence type="predicted"/>
<name>U5QRW2_GLOK1</name>
<dbReference type="Proteomes" id="UP000017396">
    <property type="component" value="Chromosome"/>
</dbReference>
<keyword evidence="2" id="KW-1185">Reference proteome</keyword>
<accession>U5QRW2</accession>
<dbReference type="InterPro" id="IPR007438">
    <property type="entry name" value="DUF488"/>
</dbReference>
<reference evidence="1 2" key="1">
    <citation type="journal article" date="2013" name="PLoS ONE">
        <title>Cultivation and Complete Genome Sequencing of Gloeobacter kilaueensis sp. nov., from a Lava Cave in Kilauea Caldera, Hawai'i.</title>
        <authorList>
            <person name="Saw J.H."/>
            <person name="Schatz M."/>
            <person name="Brown M.V."/>
            <person name="Kunkel D.D."/>
            <person name="Foster J.S."/>
            <person name="Shick H."/>
            <person name="Christensen S."/>
            <person name="Hou S."/>
            <person name="Wan X."/>
            <person name="Donachie S.P."/>
        </authorList>
    </citation>
    <scope>NUCLEOTIDE SEQUENCE [LARGE SCALE GENOMIC DNA]</scope>
    <source>
        <strain evidence="2">JS</strain>
    </source>
</reference>
<organism evidence="1 2">
    <name type="scientific">Gloeobacter kilaueensis (strain ATCC BAA-2537 / CCAP 1431/1 / ULC 316 / JS1)</name>
    <dbReference type="NCBI Taxonomy" id="1183438"/>
    <lineage>
        <taxon>Bacteria</taxon>
        <taxon>Bacillati</taxon>
        <taxon>Cyanobacteriota</taxon>
        <taxon>Cyanophyceae</taxon>
        <taxon>Gloeobacterales</taxon>
        <taxon>Gloeobacteraceae</taxon>
        <taxon>Gloeobacter</taxon>
    </lineage>
</organism>
<sequence length="146" mass="17018">MSTVYTIGFTKRSAASFFNTLRSIGIKRLLDVRLSNTSQLAAFAKKDDLAFFLEAICKAEYRHEPLLAPTAQMLTAYRSGKCNWEDYQRRFLALMHQRQVEKRIDPTVFDLPTVLLCSEFTAEHCHRRLALEYLQQCWESLLIKHL</sequence>
<evidence type="ECO:0000313" key="2">
    <source>
        <dbReference type="Proteomes" id="UP000017396"/>
    </source>
</evidence>
<dbReference type="HOGENOM" id="CLU_077467_2_2_3"/>
<evidence type="ECO:0008006" key="3">
    <source>
        <dbReference type="Google" id="ProtNLM"/>
    </source>
</evidence>
<dbReference type="STRING" id="1183438.GKIL_4108"/>
<dbReference type="Pfam" id="PF04343">
    <property type="entry name" value="DUF488"/>
    <property type="match status" value="1"/>
</dbReference>
<dbReference type="KEGG" id="glj:GKIL_4108"/>
<dbReference type="eggNOG" id="COG5483">
    <property type="taxonomic scope" value="Bacteria"/>
</dbReference>
<protein>
    <recommendedName>
        <fullName evidence="3">DUF488 domain-containing protein</fullName>
    </recommendedName>
</protein>
<evidence type="ECO:0000313" key="1">
    <source>
        <dbReference type="EMBL" id="AGY60354.1"/>
    </source>
</evidence>